<accession>A0ABT3B357</accession>
<dbReference type="Pfam" id="PF13358">
    <property type="entry name" value="DDE_3"/>
    <property type="match status" value="1"/>
</dbReference>
<evidence type="ECO:0000313" key="3">
    <source>
        <dbReference type="Proteomes" id="UP001526143"/>
    </source>
</evidence>
<keyword evidence="3" id="KW-1185">Reference proteome</keyword>
<gene>
    <name evidence="2" type="ORF">OGM63_20240</name>
</gene>
<dbReference type="InterPro" id="IPR038717">
    <property type="entry name" value="Tc1-like_DDE_dom"/>
</dbReference>
<name>A0ABT3B357_9CYAN</name>
<evidence type="ECO:0000313" key="2">
    <source>
        <dbReference type="EMBL" id="MCV3215810.1"/>
    </source>
</evidence>
<reference evidence="2 3" key="1">
    <citation type="submission" date="2022-10" db="EMBL/GenBank/DDBJ databases">
        <title>Identification of biosynthetic pathway for the production of the potent trypsin inhibitor radiosumin.</title>
        <authorList>
            <person name="Fewer D.P."/>
            <person name="Delbaje E."/>
            <person name="Ouyang X."/>
            <person name="Agostino P.D."/>
            <person name="Wahlsten M."/>
            <person name="Jokela J."/>
            <person name="Permi P."/>
            <person name="Haapaniemi E."/>
            <person name="Koistinen H."/>
        </authorList>
    </citation>
    <scope>NUCLEOTIDE SEQUENCE [LARGE SCALE GENOMIC DNA]</scope>
    <source>
        <strain evidence="2 3">NIES-515</strain>
    </source>
</reference>
<dbReference type="EMBL" id="JAOWRF010000291">
    <property type="protein sequence ID" value="MCV3215810.1"/>
    <property type="molecule type" value="Genomic_DNA"/>
</dbReference>
<dbReference type="InterPro" id="IPR036397">
    <property type="entry name" value="RNaseH_sf"/>
</dbReference>
<protein>
    <submittedName>
        <fullName evidence="2">Transposase</fullName>
    </submittedName>
</protein>
<evidence type="ECO:0000259" key="1">
    <source>
        <dbReference type="Pfam" id="PF13358"/>
    </source>
</evidence>
<proteinExistence type="predicted"/>
<sequence>MSFKGGNDKNAFETYINRVLVPNLWEGACVVMDNFSSHKVTGIKEAIESVGAHLIYLAPYSPDFSRTREFLVKS</sequence>
<dbReference type="Gene3D" id="3.30.420.10">
    <property type="entry name" value="Ribonuclease H-like superfamily/Ribonuclease H"/>
    <property type="match status" value="1"/>
</dbReference>
<dbReference type="Proteomes" id="UP001526143">
    <property type="component" value="Unassembled WGS sequence"/>
</dbReference>
<comment type="caution">
    <text evidence="2">The sequence shown here is derived from an EMBL/GenBank/DDBJ whole genome shotgun (WGS) entry which is preliminary data.</text>
</comment>
<feature type="domain" description="Tc1-like transposase DDE" evidence="1">
    <location>
        <begin position="3"/>
        <end position="65"/>
    </location>
</feature>
<organism evidence="2 3">
    <name type="scientific">Plectonema radiosum NIES-515</name>
    <dbReference type="NCBI Taxonomy" id="2986073"/>
    <lineage>
        <taxon>Bacteria</taxon>
        <taxon>Bacillati</taxon>
        <taxon>Cyanobacteriota</taxon>
        <taxon>Cyanophyceae</taxon>
        <taxon>Oscillatoriophycideae</taxon>
        <taxon>Oscillatoriales</taxon>
        <taxon>Microcoleaceae</taxon>
        <taxon>Plectonema</taxon>
    </lineage>
</organism>